<protein>
    <recommendedName>
        <fullName evidence="12">G-protein coupled receptors family 1 profile domain-containing protein</fullName>
    </recommendedName>
</protein>
<evidence type="ECO:0000256" key="5">
    <source>
        <dbReference type="ARBA" id="ARBA00023040"/>
    </source>
</evidence>
<dbReference type="CDD" id="cd00637">
    <property type="entry name" value="7tm_classA_rhodopsin-like"/>
    <property type="match status" value="1"/>
</dbReference>
<evidence type="ECO:0000313" key="14">
    <source>
        <dbReference type="Proteomes" id="UP000192578"/>
    </source>
</evidence>
<feature type="region of interest" description="Disordered" evidence="9">
    <location>
        <begin position="246"/>
        <end position="268"/>
    </location>
</feature>
<sequence length="298" mass="33579">MVSCWLLLDAVIFPIKDVITFLNNFGYQVPNVYCVVNMTAYTLIIGRANWTEVCLGINRVIAICFPRQYSRFSSRKVVLCMLAATWVITLVVAPPATYNLGGHLAVIFLNQCVYVAFHRLGDFFVACVMFIPMVLIGICCTIILGKSFQIAHHQRSIANHVSVAGQENAVRKLLRRTTHKRRMGIAVMLFTSFFWGAACDLPYVVVLEGFQCLFSQYPILTVWVHFILDAQYTISPRVLKRGPKVGRLARGDRGSRGFDHEPEHTKTRSSVVSVSHVAEPSHAPESSRIVHHHRVSIY</sequence>
<dbReference type="InterPro" id="IPR000276">
    <property type="entry name" value="GPCR_Rhodpsn"/>
</dbReference>
<comment type="subcellular location">
    <subcellularLocation>
        <location evidence="1">Cell membrane</location>
        <topology evidence="1">Multi-pass membrane protein</topology>
    </subcellularLocation>
</comment>
<keyword evidence="11" id="KW-0732">Signal</keyword>
<dbReference type="PROSITE" id="PS50262">
    <property type="entry name" value="G_PROTEIN_RECEP_F1_2"/>
    <property type="match status" value="1"/>
</dbReference>
<evidence type="ECO:0000256" key="9">
    <source>
        <dbReference type="SAM" id="MobiDB-lite"/>
    </source>
</evidence>
<keyword evidence="14" id="KW-1185">Reference proteome</keyword>
<dbReference type="GO" id="GO:0005886">
    <property type="term" value="C:plasma membrane"/>
    <property type="evidence" value="ECO:0007669"/>
    <property type="project" value="UniProtKB-SubCell"/>
</dbReference>
<dbReference type="GO" id="GO:0004930">
    <property type="term" value="F:G protein-coupled receptor activity"/>
    <property type="evidence" value="ECO:0007669"/>
    <property type="project" value="UniProtKB-KW"/>
</dbReference>
<dbReference type="Gene3D" id="1.20.1070.10">
    <property type="entry name" value="Rhodopsin 7-helix transmembrane proteins"/>
    <property type="match status" value="1"/>
</dbReference>
<name>A0A1W0X5P8_HYPEX</name>
<dbReference type="EMBL" id="MTYJ01000015">
    <property type="protein sequence ID" value="OQV22819.1"/>
    <property type="molecule type" value="Genomic_DNA"/>
</dbReference>
<keyword evidence="2" id="KW-1003">Cell membrane</keyword>
<evidence type="ECO:0000256" key="4">
    <source>
        <dbReference type="ARBA" id="ARBA00022989"/>
    </source>
</evidence>
<keyword evidence="8" id="KW-0807">Transducer</keyword>
<reference evidence="14" key="1">
    <citation type="submission" date="2017-01" db="EMBL/GenBank/DDBJ databases">
        <title>Comparative genomics of anhydrobiosis in the tardigrade Hypsibius dujardini.</title>
        <authorList>
            <person name="Yoshida Y."/>
            <person name="Koutsovoulos G."/>
            <person name="Laetsch D."/>
            <person name="Stevens L."/>
            <person name="Kumar S."/>
            <person name="Horikawa D."/>
            <person name="Ishino K."/>
            <person name="Komine S."/>
            <person name="Tomita M."/>
            <person name="Blaxter M."/>
            <person name="Arakawa K."/>
        </authorList>
    </citation>
    <scope>NUCLEOTIDE SEQUENCE [LARGE SCALE GENOMIC DNA]</scope>
    <source>
        <strain evidence="14">Z151</strain>
    </source>
</reference>
<evidence type="ECO:0000256" key="1">
    <source>
        <dbReference type="ARBA" id="ARBA00004651"/>
    </source>
</evidence>
<dbReference type="Pfam" id="PF00001">
    <property type="entry name" value="7tm_1"/>
    <property type="match status" value="1"/>
</dbReference>
<comment type="caution">
    <text evidence="13">The sequence shown here is derived from an EMBL/GenBank/DDBJ whole genome shotgun (WGS) entry which is preliminary data.</text>
</comment>
<evidence type="ECO:0000259" key="12">
    <source>
        <dbReference type="PROSITE" id="PS50262"/>
    </source>
</evidence>
<dbReference type="PANTHER" id="PTHR24228">
    <property type="entry name" value="B2 BRADYKININ RECEPTOR/ANGIOTENSIN II RECEPTOR"/>
    <property type="match status" value="1"/>
</dbReference>
<feature type="transmembrane region" description="Helical" evidence="10">
    <location>
        <begin position="185"/>
        <end position="205"/>
    </location>
</feature>
<evidence type="ECO:0000256" key="11">
    <source>
        <dbReference type="SAM" id="SignalP"/>
    </source>
</evidence>
<dbReference type="OrthoDB" id="9444602at2759"/>
<feature type="signal peptide" evidence="11">
    <location>
        <begin position="1"/>
        <end position="20"/>
    </location>
</feature>
<evidence type="ECO:0000256" key="7">
    <source>
        <dbReference type="ARBA" id="ARBA00023170"/>
    </source>
</evidence>
<gene>
    <name evidence="13" type="ORF">BV898_03253</name>
</gene>
<dbReference type="PANTHER" id="PTHR24228:SF59">
    <property type="entry name" value="NEUROPEPTIDE RECEPTOR 15"/>
    <property type="match status" value="1"/>
</dbReference>
<dbReference type="SUPFAM" id="SSF81321">
    <property type="entry name" value="Family A G protein-coupled receptor-like"/>
    <property type="match status" value="1"/>
</dbReference>
<evidence type="ECO:0000313" key="13">
    <source>
        <dbReference type="EMBL" id="OQV22819.1"/>
    </source>
</evidence>
<evidence type="ECO:0000256" key="3">
    <source>
        <dbReference type="ARBA" id="ARBA00022692"/>
    </source>
</evidence>
<organism evidence="13 14">
    <name type="scientific">Hypsibius exemplaris</name>
    <name type="common">Freshwater tardigrade</name>
    <dbReference type="NCBI Taxonomy" id="2072580"/>
    <lineage>
        <taxon>Eukaryota</taxon>
        <taxon>Metazoa</taxon>
        <taxon>Ecdysozoa</taxon>
        <taxon>Tardigrada</taxon>
        <taxon>Eutardigrada</taxon>
        <taxon>Parachela</taxon>
        <taxon>Hypsibioidea</taxon>
        <taxon>Hypsibiidae</taxon>
        <taxon>Hypsibius</taxon>
    </lineage>
</organism>
<dbReference type="AlphaFoldDB" id="A0A1W0X5P8"/>
<accession>A0A1W0X5P8</accession>
<dbReference type="Proteomes" id="UP000192578">
    <property type="component" value="Unassembled WGS sequence"/>
</dbReference>
<keyword evidence="5" id="KW-0297">G-protein coupled receptor</keyword>
<keyword evidence="6 10" id="KW-0472">Membrane</keyword>
<keyword evidence="7" id="KW-0675">Receptor</keyword>
<feature type="domain" description="G-protein coupled receptors family 1 profile" evidence="12">
    <location>
        <begin position="1"/>
        <end position="206"/>
    </location>
</feature>
<feature type="transmembrane region" description="Helical" evidence="10">
    <location>
        <begin position="77"/>
        <end position="96"/>
    </location>
</feature>
<evidence type="ECO:0000256" key="8">
    <source>
        <dbReference type="ARBA" id="ARBA00023224"/>
    </source>
</evidence>
<dbReference type="InterPro" id="IPR017452">
    <property type="entry name" value="GPCR_Rhodpsn_7TM"/>
</dbReference>
<proteinExistence type="predicted"/>
<keyword evidence="3 10" id="KW-0812">Transmembrane</keyword>
<feature type="compositionally biased region" description="Basic and acidic residues" evidence="9">
    <location>
        <begin position="249"/>
        <end position="266"/>
    </location>
</feature>
<evidence type="ECO:0000256" key="2">
    <source>
        <dbReference type="ARBA" id="ARBA00022475"/>
    </source>
</evidence>
<evidence type="ECO:0000256" key="6">
    <source>
        <dbReference type="ARBA" id="ARBA00023136"/>
    </source>
</evidence>
<feature type="transmembrane region" description="Helical" evidence="10">
    <location>
        <begin position="123"/>
        <end position="145"/>
    </location>
</feature>
<feature type="chain" id="PRO_5013388869" description="G-protein coupled receptors family 1 profile domain-containing protein" evidence="11">
    <location>
        <begin position="21"/>
        <end position="298"/>
    </location>
</feature>
<evidence type="ECO:0000256" key="10">
    <source>
        <dbReference type="SAM" id="Phobius"/>
    </source>
</evidence>
<keyword evidence="4 10" id="KW-1133">Transmembrane helix</keyword>